<evidence type="ECO:0000313" key="2">
    <source>
        <dbReference type="Proteomes" id="UP001152173"/>
    </source>
</evidence>
<evidence type="ECO:0000313" key="1">
    <source>
        <dbReference type="EMBL" id="MCZ8537043.1"/>
    </source>
</evidence>
<comment type="caution">
    <text evidence="1">The sequence shown here is derived from an EMBL/GenBank/DDBJ whole genome shotgun (WGS) entry which is preliminary data.</text>
</comment>
<dbReference type="FunFam" id="3.40.50.880:FF:000030">
    <property type="entry name" value="Gamma-glutamyl-gamma-aminobutyrate hydrolase PuuD"/>
    <property type="match status" value="1"/>
</dbReference>
<dbReference type="Pfam" id="PF07722">
    <property type="entry name" value="Peptidase_C26"/>
    <property type="match status" value="1"/>
</dbReference>
<dbReference type="AlphaFoldDB" id="A0A9X3LFP4"/>
<proteinExistence type="predicted"/>
<dbReference type="GO" id="GO:0033969">
    <property type="term" value="F:gamma-glutamyl-gamma-aminobutyrate hydrolase activity"/>
    <property type="evidence" value="ECO:0007669"/>
    <property type="project" value="TreeGrafter"/>
</dbReference>
<accession>A0A9X3LFP4</accession>
<protein>
    <submittedName>
        <fullName evidence="1">Gamma-glutamyl-gamma-aminobutyrate hydrolase family protein</fullName>
    </submittedName>
</protein>
<keyword evidence="1" id="KW-0378">Hydrolase</keyword>
<gene>
    <name evidence="1" type="ORF">M9R32_07625</name>
</gene>
<sequence>MKPIIGISSFVEYDGDEYSVSMANAHALLQAGGMPVMLPHLEKKTDIDEMAQFLDGLYLTGGYDIDPTLFGEEPHPKLGVVDPARDIFELALVRKFLTLNKPILGVCRGCQSINIAIGGDVYQDIGAQMKEDYLQHQQRAPKSHGSHFVDVTVGSLLHQVTGQKRLKVNSRHHQANRNVPFPLRVSGSASDGVIEAIESEVHSFVLGVQWHPENMFFGGDESSRKIFSAFIEACNKNQHPQ</sequence>
<dbReference type="GO" id="GO:0006598">
    <property type="term" value="P:polyamine catabolic process"/>
    <property type="evidence" value="ECO:0007669"/>
    <property type="project" value="TreeGrafter"/>
</dbReference>
<dbReference type="PANTHER" id="PTHR43235">
    <property type="entry name" value="GLUTAMINE AMIDOTRANSFERASE PB2B2.05-RELATED"/>
    <property type="match status" value="1"/>
</dbReference>
<dbReference type="InterPro" id="IPR029062">
    <property type="entry name" value="Class_I_gatase-like"/>
</dbReference>
<dbReference type="GO" id="GO:0005829">
    <property type="term" value="C:cytosol"/>
    <property type="evidence" value="ECO:0007669"/>
    <property type="project" value="TreeGrafter"/>
</dbReference>
<dbReference type="Proteomes" id="UP001152173">
    <property type="component" value="Unassembled WGS sequence"/>
</dbReference>
<dbReference type="Gene3D" id="3.40.50.880">
    <property type="match status" value="1"/>
</dbReference>
<dbReference type="InterPro" id="IPR044668">
    <property type="entry name" value="PuuD-like"/>
</dbReference>
<reference evidence="1" key="1">
    <citation type="submission" date="2022-05" db="EMBL/GenBank/DDBJ databases">
        <authorList>
            <person name="Colautti A."/>
            <person name="Iacumin L."/>
        </authorList>
    </citation>
    <scope>NUCLEOTIDE SEQUENCE</scope>
    <source>
        <strain evidence="1">SK 55</strain>
    </source>
</reference>
<organism evidence="1 2">
    <name type="scientific">Paenisporosarcina quisquiliarum</name>
    <dbReference type="NCBI Taxonomy" id="365346"/>
    <lineage>
        <taxon>Bacteria</taxon>
        <taxon>Bacillati</taxon>
        <taxon>Bacillota</taxon>
        <taxon>Bacilli</taxon>
        <taxon>Bacillales</taxon>
        <taxon>Caryophanaceae</taxon>
        <taxon>Paenisporosarcina</taxon>
    </lineage>
</organism>
<dbReference type="EMBL" id="JAMKBJ010000005">
    <property type="protein sequence ID" value="MCZ8537043.1"/>
    <property type="molecule type" value="Genomic_DNA"/>
</dbReference>
<dbReference type="RefSeq" id="WP_269926139.1">
    <property type="nucleotide sequence ID" value="NZ_JAMKBJ010000005.1"/>
</dbReference>
<dbReference type="InterPro" id="IPR011697">
    <property type="entry name" value="Peptidase_C26"/>
</dbReference>
<dbReference type="PROSITE" id="PS51273">
    <property type="entry name" value="GATASE_TYPE_1"/>
    <property type="match status" value="1"/>
</dbReference>
<dbReference type="CDD" id="cd01745">
    <property type="entry name" value="GATase1_2"/>
    <property type="match status" value="1"/>
</dbReference>
<dbReference type="SUPFAM" id="SSF52317">
    <property type="entry name" value="Class I glutamine amidotransferase-like"/>
    <property type="match status" value="1"/>
</dbReference>
<name>A0A9X3LFP4_9BACL</name>
<keyword evidence="2" id="KW-1185">Reference proteome</keyword>
<dbReference type="PANTHER" id="PTHR43235:SF1">
    <property type="entry name" value="GLUTAMINE AMIDOTRANSFERASE PB2B2.05-RELATED"/>
    <property type="match status" value="1"/>
</dbReference>